<evidence type="ECO:0000259" key="4">
    <source>
        <dbReference type="PROSITE" id="PS50949"/>
    </source>
</evidence>
<evidence type="ECO:0000256" key="3">
    <source>
        <dbReference type="ARBA" id="ARBA00023163"/>
    </source>
</evidence>
<evidence type="ECO:0000256" key="2">
    <source>
        <dbReference type="ARBA" id="ARBA00023125"/>
    </source>
</evidence>
<dbReference type="SMART" id="SM00345">
    <property type="entry name" value="HTH_GNTR"/>
    <property type="match status" value="1"/>
</dbReference>
<dbReference type="GO" id="GO:0003677">
    <property type="term" value="F:DNA binding"/>
    <property type="evidence" value="ECO:0007669"/>
    <property type="project" value="UniProtKB-KW"/>
</dbReference>
<dbReference type="Gene3D" id="1.20.120.530">
    <property type="entry name" value="GntR ligand-binding domain-like"/>
    <property type="match status" value="1"/>
</dbReference>
<reference evidence="5" key="1">
    <citation type="submission" date="2020-05" db="EMBL/GenBank/DDBJ databases">
        <title>Identification of trans-AT polyketide cluster in two marine bacteria, producers of a novel glutaramide-containing polyketide sesbanimide D and analogs.</title>
        <authorList>
            <person name="Kacar D."/>
            <person name="Rodriguez P."/>
            <person name="Canedo L."/>
            <person name="Gonzalez E."/>
            <person name="Galan B."/>
            <person name="De La Calle F."/>
            <person name="Garcia J.L."/>
        </authorList>
    </citation>
    <scope>NUCLEOTIDE SEQUENCE</scope>
    <source>
        <strain evidence="5">PHM038</strain>
    </source>
</reference>
<dbReference type="Pfam" id="PF00392">
    <property type="entry name" value="GntR"/>
    <property type="match status" value="1"/>
</dbReference>
<organism evidence="5 6">
    <name type="scientific">Roseibium aggregatum</name>
    <dbReference type="NCBI Taxonomy" id="187304"/>
    <lineage>
        <taxon>Bacteria</taxon>
        <taxon>Pseudomonadati</taxon>
        <taxon>Pseudomonadota</taxon>
        <taxon>Alphaproteobacteria</taxon>
        <taxon>Hyphomicrobiales</taxon>
        <taxon>Stappiaceae</taxon>
        <taxon>Roseibium</taxon>
    </lineage>
</organism>
<dbReference type="PANTHER" id="PTHR43537:SF20">
    <property type="entry name" value="HTH-TYPE TRANSCRIPTIONAL REPRESSOR GLAR"/>
    <property type="match status" value="1"/>
</dbReference>
<evidence type="ECO:0000256" key="1">
    <source>
        <dbReference type="ARBA" id="ARBA00023015"/>
    </source>
</evidence>
<comment type="caution">
    <text evidence="5">The sequence shown here is derived from an EMBL/GenBank/DDBJ whole genome shotgun (WGS) entry which is preliminary data.</text>
</comment>
<evidence type="ECO:0000313" key="5">
    <source>
        <dbReference type="EMBL" id="MBD1547579.1"/>
    </source>
</evidence>
<sequence>MKAAEIVPSEAPAETPGEIAYRQIRRDIVFGALVPGTRLRLESLKAPYLVSVSTLREVFNRLASERFVVAEGQRGFHVSPVSEKHFREVAGMRELLEANALRQSFERGDLEWEAQVVAAHHKLSRMEALMEAGDCTRTEAWKRYDGEFHGALIAACGSKVLMEAHRRIFDHFLRYQIVAVVYRGKAACDEHRRLLECALERDHETAVEILAGHIEACVEHTLGNGLLKD</sequence>
<dbReference type="InterPro" id="IPR036390">
    <property type="entry name" value="WH_DNA-bd_sf"/>
</dbReference>
<dbReference type="SMART" id="SM00895">
    <property type="entry name" value="FCD"/>
    <property type="match status" value="1"/>
</dbReference>
<protein>
    <submittedName>
        <fullName evidence="5">FCD domain-containing protein</fullName>
    </submittedName>
</protein>
<proteinExistence type="predicted"/>
<dbReference type="EMBL" id="JABFCZ010000016">
    <property type="protein sequence ID" value="MBD1547579.1"/>
    <property type="molecule type" value="Genomic_DNA"/>
</dbReference>
<dbReference type="InterPro" id="IPR008920">
    <property type="entry name" value="TF_FadR/GntR_C"/>
</dbReference>
<keyword evidence="3" id="KW-0804">Transcription</keyword>
<dbReference type="InterPro" id="IPR011711">
    <property type="entry name" value="GntR_C"/>
</dbReference>
<dbReference type="RefSeq" id="WP_190292339.1">
    <property type="nucleotide sequence ID" value="NZ_JABFCZ010000016.1"/>
</dbReference>
<dbReference type="AlphaFoldDB" id="A0A926NWB5"/>
<dbReference type="InterPro" id="IPR000524">
    <property type="entry name" value="Tscrpt_reg_HTH_GntR"/>
</dbReference>
<keyword evidence="1" id="KW-0805">Transcription regulation</keyword>
<dbReference type="SUPFAM" id="SSF48008">
    <property type="entry name" value="GntR ligand-binding domain-like"/>
    <property type="match status" value="1"/>
</dbReference>
<dbReference type="Proteomes" id="UP000598467">
    <property type="component" value="Unassembled WGS sequence"/>
</dbReference>
<dbReference type="PANTHER" id="PTHR43537">
    <property type="entry name" value="TRANSCRIPTIONAL REGULATOR, GNTR FAMILY"/>
    <property type="match status" value="1"/>
</dbReference>
<name>A0A926NWB5_9HYPH</name>
<dbReference type="SUPFAM" id="SSF46785">
    <property type="entry name" value="Winged helix' DNA-binding domain"/>
    <property type="match status" value="1"/>
</dbReference>
<evidence type="ECO:0000313" key="6">
    <source>
        <dbReference type="Proteomes" id="UP000598467"/>
    </source>
</evidence>
<gene>
    <name evidence="5" type="ORF">HK439_15025</name>
</gene>
<dbReference type="InterPro" id="IPR036388">
    <property type="entry name" value="WH-like_DNA-bd_sf"/>
</dbReference>
<dbReference type="Pfam" id="PF07729">
    <property type="entry name" value="FCD"/>
    <property type="match status" value="1"/>
</dbReference>
<accession>A0A926NWB5</accession>
<feature type="domain" description="HTH gntR-type" evidence="4">
    <location>
        <begin position="14"/>
        <end position="81"/>
    </location>
</feature>
<dbReference type="Gene3D" id="1.10.10.10">
    <property type="entry name" value="Winged helix-like DNA-binding domain superfamily/Winged helix DNA-binding domain"/>
    <property type="match status" value="1"/>
</dbReference>
<keyword evidence="2" id="KW-0238">DNA-binding</keyword>
<dbReference type="GO" id="GO:0003700">
    <property type="term" value="F:DNA-binding transcription factor activity"/>
    <property type="evidence" value="ECO:0007669"/>
    <property type="project" value="InterPro"/>
</dbReference>
<dbReference type="PROSITE" id="PS50949">
    <property type="entry name" value="HTH_GNTR"/>
    <property type="match status" value="1"/>
</dbReference>